<feature type="region of interest" description="Disordered" evidence="1">
    <location>
        <begin position="1"/>
        <end position="30"/>
    </location>
</feature>
<protein>
    <recommendedName>
        <fullName evidence="4">Nucleotidyl transferase AbiEii toxin, Type IV TA system</fullName>
    </recommendedName>
</protein>
<dbReference type="InterPro" id="IPR014942">
    <property type="entry name" value="AbiEii"/>
</dbReference>
<dbReference type="EMBL" id="BSSD01000004">
    <property type="protein sequence ID" value="GLW92486.1"/>
    <property type="molecule type" value="Genomic_DNA"/>
</dbReference>
<feature type="compositionally biased region" description="Basic and acidic residues" evidence="1">
    <location>
        <begin position="20"/>
        <end position="30"/>
    </location>
</feature>
<evidence type="ECO:0000313" key="3">
    <source>
        <dbReference type="Proteomes" id="UP001165042"/>
    </source>
</evidence>
<sequence length="313" mass="34995">MAAVALPPKPRTPSSYLASQKDRAKNKARETGGSFTELLQLHFHRRLIARVFHGEHAERWVLKGGQAMLVRWPAARYSSDIDLLSTEDTTAAAVEVLKVAAALRLDDEIWFGHLSTSEQVDLDNPTRNVRFRVMFEQAPLAGYEVNVDVVAADHAPRGTVTTEPLDPVFTTECAPWPEARLFPVEDHVADKICAMYELYQAKGNPSSRYKDLVDLALFAVNTSLSGIETHRILRDEAARRVRHGKNLTLPAAYRVPSRDWSIGYRKAAQGVGELPAHLRTLDGVHDLADAFITPLLRPEPPAGKWRPLEQAWR</sequence>
<gene>
    <name evidence="2" type="ORF">Aglo03_33020</name>
</gene>
<accession>A0A9W6QLZ1</accession>
<name>A0A9W6QLZ1_9PSEU</name>
<dbReference type="Pfam" id="PF08843">
    <property type="entry name" value="AbiEii"/>
    <property type="match status" value="1"/>
</dbReference>
<comment type="caution">
    <text evidence="2">The sequence shown here is derived from an EMBL/GenBank/DDBJ whole genome shotgun (WGS) entry which is preliminary data.</text>
</comment>
<dbReference type="Proteomes" id="UP001165042">
    <property type="component" value="Unassembled WGS sequence"/>
</dbReference>
<keyword evidence="3" id="KW-1185">Reference proteome</keyword>
<reference evidence="2" key="1">
    <citation type="submission" date="2023-02" db="EMBL/GenBank/DDBJ databases">
        <title>Actinokineospora globicatena NBRC 15670.</title>
        <authorList>
            <person name="Ichikawa N."/>
            <person name="Sato H."/>
            <person name="Tonouchi N."/>
        </authorList>
    </citation>
    <scope>NUCLEOTIDE SEQUENCE</scope>
    <source>
        <strain evidence="2">NBRC 15670</strain>
    </source>
</reference>
<dbReference type="AlphaFoldDB" id="A0A9W6QLZ1"/>
<proteinExistence type="predicted"/>
<organism evidence="2 3">
    <name type="scientific">Actinokineospora globicatena</name>
    <dbReference type="NCBI Taxonomy" id="103729"/>
    <lineage>
        <taxon>Bacteria</taxon>
        <taxon>Bacillati</taxon>
        <taxon>Actinomycetota</taxon>
        <taxon>Actinomycetes</taxon>
        <taxon>Pseudonocardiales</taxon>
        <taxon>Pseudonocardiaceae</taxon>
        <taxon>Actinokineospora</taxon>
    </lineage>
</organism>
<evidence type="ECO:0008006" key="4">
    <source>
        <dbReference type="Google" id="ProtNLM"/>
    </source>
</evidence>
<evidence type="ECO:0000313" key="2">
    <source>
        <dbReference type="EMBL" id="GLW92486.1"/>
    </source>
</evidence>
<evidence type="ECO:0000256" key="1">
    <source>
        <dbReference type="SAM" id="MobiDB-lite"/>
    </source>
</evidence>